<evidence type="ECO:0000313" key="3">
    <source>
        <dbReference type="Proteomes" id="UP000693946"/>
    </source>
</evidence>
<proteinExistence type="predicted"/>
<dbReference type="Proteomes" id="UP000693946">
    <property type="component" value="Linkage Group LG1"/>
</dbReference>
<gene>
    <name evidence="2" type="ORF">JOB18_010860</name>
</gene>
<evidence type="ECO:0000313" key="2">
    <source>
        <dbReference type="EMBL" id="KAG7524377.1"/>
    </source>
</evidence>
<protein>
    <recommendedName>
        <fullName evidence="1">PWWP domain-containing protein</fullName>
    </recommendedName>
</protein>
<evidence type="ECO:0000259" key="1">
    <source>
        <dbReference type="Pfam" id="PF20886"/>
    </source>
</evidence>
<feature type="domain" description="PWWP" evidence="1">
    <location>
        <begin position="3"/>
        <end position="100"/>
    </location>
</feature>
<comment type="caution">
    <text evidence="2">The sequence shown here is derived from an EMBL/GenBank/DDBJ whole genome shotgun (WGS) entry which is preliminary data.</text>
</comment>
<keyword evidence="3" id="KW-1185">Reference proteome</keyword>
<dbReference type="EMBL" id="JAGKHQ010000001">
    <property type="protein sequence ID" value="KAG7524377.1"/>
    <property type="molecule type" value="Genomic_DNA"/>
</dbReference>
<reference evidence="2 3" key="1">
    <citation type="journal article" date="2021" name="Sci. Rep.">
        <title>Chromosome anchoring in Senegalese sole (Solea senegalensis) reveals sex-associated markers and genome rearrangements in flatfish.</title>
        <authorList>
            <person name="Guerrero-Cozar I."/>
            <person name="Gomez-Garrido J."/>
            <person name="Berbel C."/>
            <person name="Martinez-Blanch J.F."/>
            <person name="Alioto T."/>
            <person name="Claros M.G."/>
            <person name="Gagnaire P.A."/>
            <person name="Manchado M."/>
        </authorList>
    </citation>
    <scope>NUCLEOTIDE SEQUENCE [LARGE SCALE GENOMIC DNA]</scope>
    <source>
        <strain evidence="2">Sse05_10M</strain>
    </source>
</reference>
<accession>A0AAV6T4P8</accession>
<name>A0AAV6T4P8_SOLSE</name>
<sequence length="101" mass="11602">MLQHLKKIIRGNIVSPWAKEEDRVFILFEDDEQVDQMLHFLSGVLESTLTDKKSADSVALIMDVLLPEVTIYALAPVHFIFSLDKAKEMYKCGTQFDSREN</sequence>
<dbReference type="AlphaFoldDB" id="A0AAV6T4P8"/>
<organism evidence="2 3">
    <name type="scientific">Solea senegalensis</name>
    <name type="common">Senegalese sole</name>
    <dbReference type="NCBI Taxonomy" id="28829"/>
    <lineage>
        <taxon>Eukaryota</taxon>
        <taxon>Metazoa</taxon>
        <taxon>Chordata</taxon>
        <taxon>Craniata</taxon>
        <taxon>Vertebrata</taxon>
        <taxon>Euteleostomi</taxon>
        <taxon>Actinopterygii</taxon>
        <taxon>Neopterygii</taxon>
        <taxon>Teleostei</taxon>
        <taxon>Neoteleostei</taxon>
        <taxon>Acanthomorphata</taxon>
        <taxon>Carangaria</taxon>
        <taxon>Pleuronectiformes</taxon>
        <taxon>Pleuronectoidei</taxon>
        <taxon>Soleidae</taxon>
        <taxon>Solea</taxon>
    </lineage>
</organism>
<dbReference type="InterPro" id="IPR048795">
    <property type="entry name" value="PWP3A_3B_4_C"/>
</dbReference>
<dbReference type="Pfam" id="PF20886">
    <property type="entry name" value="PWP3A-B_C"/>
    <property type="match status" value="1"/>
</dbReference>